<comment type="caution">
    <text evidence="3">The sequence shown here is derived from an EMBL/GenBank/DDBJ whole genome shotgun (WGS) entry which is preliminary data.</text>
</comment>
<dbReference type="PANTHER" id="PTHR35910">
    <property type="entry name" value="2EXR DOMAIN-CONTAINING PROTEIN"/>
    <property type="match status" value="1"/>
</dbReference>
<reference evidence="3 4" key="1">
    <citation type="submission" date="2017-12" db="EMBL/GenBank/DDBJ databases">
        <title>Comparative genomics of Botrytis spp.</title>
        <authorList>
            <person name="Valero-Jimenez C.A."/>
            <person name="Tapia P."/>
            <person name="Veloso J."/>
            <person name="Silva-Moreno E."/>
            <person name="Staats M."/>
            <person name="Valdes J.H."/>
            <person name="Van Kan J.A.L."/>
        </authorList>
    </citation>
    <scope>NUCLEOTIDE SEQUENCE [LARGE SCALE GENOMIC DNA]</scope>
    <source>
        <strain evidence="3 4">Bp0003</strain>
    </source>
</reference>
<dbReference type="Pfam" id="PF20150">
    <property type="entry name" value="2EXR"/>
    <property type="match status" value="1"/>
</dbReference>
<name>A0A4Z1FRT8_9HELO</name>
<feature type="region of interest" description="Disordered" evidence="1">
    <location>
        <begin position="1"/>
        <end position="38"/>
    </location>
</feature>
<accession>A0A4Z1FRT8</accession>
<dbReference type="InterPro" id="IPR045518">
    <property type="entry name" value="2EXR"/>
</dbReference>
<evidence type="ECO:0000313" key="4">
    <source>
        <dbReference type="Proteomes" id="UP000297910"/>
    </source>
</evidence>
<feature type="compositionally biased region" description="Polar residues" evidence="1">
    <location>
        <begin position="1"/>
        <end position="24"/>
    </location>
</feature>
<dbReference type="Proteomes" id="UP000297910">
    <property type="component" value="Unassembled WGS sequence"/>
</dbReference>
<evidence type="ECO:0000256" key="1">
    <source>
        <dbReference type="SAM" id="MobiDB-lite"/>
    </source>
</evidence>
<feature type="domain" description="2EXR" evidence="2">
    <location>
        <begin position="240"/>
        <end position="346"/>
    </location>
</feature>
<evidence type="ECO:0000259" key="2">
    <source>
        <dbReference type="Pfam" id="PF20150"/>
    </source>
</evidence>
<gene>
    <name evidence="3" type="ORF">BPAE_0045g00220</name>
</gene>
<dbReference type="EMBL" id="PQXI01000045">
    <property type="protein sequence ID" value="TGO27225.1"/>
    <property type="molecule type" value="Genomic_DNA"/>
</dbReference>
<protein>
    <recommendedName>
        <fullName evidence="2">2EXR domain-containing protein</fullName>
    </recommendedName>
</protein>
<dbReference type="AlphaFoldDB" id="A0A4Z1FRT8"/>
<sequence length="503" mass="57896">MKETTSIIKPIPTMSQVQPQAQDQPDSHDQSDAQDQPQIGDQTLALPRVIQIESICERDAQGMLHLHAVDDLDDDADNEPSYSSPIPCSPTPLLGICRESRSIVMKNDIGSHMLAETLYRNGTMSFCSVALDFAGIRANNEIAPWGGNIPQDISICWQYALSRMEVEKVYIVYSSGDCRDEVEQEVKYLLKHAKNIIRNRLVQDILKEKNERDGTNLTEWKIPTVEEILDTRLLNRVETFHNFPDLPLKLRRAIWKFAAIPHHRAIQIETKYEGITVESYGGCMAVWRNQMTSPCYPNALFETCRESCHIAITKYDHSKVHKISTQVTEECNIPRLIYYNVDNDIMWMRGDPLRKTTSAGVIRGILYNAPYDQFANIAIDVETLFSRNFPQGQESVFPTDLFRPTDLSRTLPFLEPFALKELYLVYSRADQKDLATEVLDQLLDHMKRNENNKKRTIQLDHEFKRFQHNIPNLSPFNPDKIPIFQLLLPFNTPELGFTPIFYF</sequence>
<dbReference type="PANTHER" id="PTHR35910:SF6">
    <property type="entry name" value="2EXR DOMAIN-CONTAINING PROTEIN"/>
    <property type="match status" value="1"/>
</dbReference>
<keyword evidence="4" id="KW-1185">Reference proteome</keyword>
<proteinExistence type="predicted"/>
<evidence type="ECO:0000313" key="3">
    <source>
        <dbReference type="EMBL" id="TGO27225.1"/>
    </source>
</evidence>
<organism evidence="3 4">
    <name type="scientific">Botrytis paeoniae</name>
    <dbReference type="NCBI Taxonomy" id="278948"/>
    <lineage>
        <taxon>Eukaryota</taxon>
        <taxon>Fungi</taxon>
        <taxon>Dikarya</taxon>
        <taxon>Ascomycota</taxon>
        <taxon>Pezizomycotina</taxon>
        <taxon>Leotiomycetes</taxon>
        <taxon>Helotiales</taxon>
        <taxon>Sclerotiniaceae</taxon>
        <taxon>Botrytis</taxon>
    </lineage>
</organism>